<accession>A0A2X3DGQ7</accession>
<feature type="transmembrane region" description="Helical" evidence="1">
    <location>
        <begin position="169"/>
        <end position="192"/>
    </location>
</feature>
<reference evidence="2 3" key="1">
    <citation type="submission" date="2018-06" db="EMBL/GenBank/DDBJ databases">
        <authorList>
            <consortium name="Pathogen Informatics"/>
            <person name="Doyle S."/>
        </authorList>
    </citation>
    <scope>NUCLEOTIDE SEQUENCE [LARGE SCALE GENOMIC DNA]</scope>
    <source>
        <strain evidence="2 3">NCTC9645</strain>
    </source>
</reference>
<feature type="transmembrane region" description="Helical" evidence="1">
    <location>
        <begin position="316"/>
        <end position="333"/>
    </location>
</feature>
<feature type="transmembrane region" description="Helical" evidence="1">
    <location>
        <begin position="143"/>
        <end position="162"/>
    </location>
</feature>
<sequence>MNVTRKEQRIIQRALNAWQASGELTPSDSQRLAQTMRVSPFDWRRLSRYAFWTALACVLISLGSLFADSELVAWLLSLFSHTALMRILLPALLAVVCYGWGFRRQRRETQWHYSTEAILFLGVVFTAVALWQLGERLDNGSGHIAPLFLAGCVIYGAIGYIARSGLVWLFFLLALGNWFGAETGYVSGWGAYWLGMNYPIRFVLFGGALLALCYGAQSLLRQRQLFTVSKAMGLTYLFIALWIMSIFGNYDADSWYQVSQARLLPWGLLFAVAAGVCIFISLKTDDGMLRGFGLTFLAINLYTRFFEFFWNGMHKVLFFLILAVSLAVIGRYAERIWHAGEGQVEKNKLALRTLTTQAALSRGLFSSLIPVLAHFSAIGCK</sequence>
<feature type="transmembrane region" description="Helical" evidence="1">
    <location>
        <begin position="49"/>
        <end position="67"/>
    </location>
</feature>
<evidence type="ECO:0000313" key="3">
    <source>
        <dbReference type="Proteomes" id="UP000250675"/>
    </source>
</evidence>
<name>A0A2X3DGQ7_KLEPN</name>
<evidence type="ECO:0000313" key="2">
    <source>
        <dbReference type="EMBL" id="SQC23571.1"/>
    </source>
</evidence>
<keyword evidence="1" id="KW-1133">Transmembrane helix</keyword>
<protein>
    <submittedName>
        <fullName evidence="2">Membrane protein</fullName>
    </submittedName>
</protein>
<keyword evidence="1" id="KW-0812">Transmembrane</keyword>
<evidence type="ECO:0000256" key="1">
    <source>
        <dbReference type="SAM" id="Phobius"/>
    </source>
</evidence>
<feature type="transmembrane region" description="Helical" evidence="1">
    <location>
        <begin position="289"/>
        <end position="310"/>
    </location>
</feature>
<dbReference type="AlphaFoldDB" id="A0A2X3DGQ7"/>
<dbReference type="Proteomes" id="UP000250675">
    <property type="component" value="Unassembled WGS sequence"/>
</dbReference>
<organism evidence="2 3">
    <name type="scientific">Klebsiella pneumoniae</name>
    <dbReference type="NCBI Taxonomy" id="573"/>
    <lineage>
        <taxon>Bacteria</taxon>
        <taxon>Pseudomonadati</taxon>
        <taxon>Pseudomonadota</taxon>
        <taxon>Gammaproteobacteria</taxon>
        <taxon>Enterobacterales</taxon>
        <taxon>Enterobacteriaceae</taxon>
        <taxon>Klebsiella/Raoultella group</taxon>
        <taxon>Klebsiella</taxon>
        <taxon>Klebsiella pneumoniae complex</taxon>
    </lineage>
</organism>
<dbReference type="EMBL" id="UASO01000004">
    <property type="protein sequence ID" value="SQC23571.1"/>
    <property type="molecule type" value="Genomic_DNA"/>
</dbReference>
<keyword evidence="1" id="KW-0472">Membrane</keyword>
<feature type="transmembrane region" description="Helical" evidence="1">
    <location>
        <begin position="73"/>
        <end position="101"/>
    </location>
</feature>
<proteinExistence type="predicted"/>
<feature type="transmembrane region" description="Helical" evidence="1">
    <location>
        <begin position="198"/>
        <end position="216"/>
    </location>
</feature>
<gene>
    <name evidence="2" type="ORF">NCTC9645_03619</name>
</gene>
<feature type="transmembrane region" description="Helical" evidence="1">
    <location>
        <begin position="228"/>
        <end position="248"/>
    </location>
</feature>
<feature type="transmembrane region" description="Helical" evidence="1">
    <location>
        <begin position="113"/>
        <end position="131"/>
    </location>
</feature>
<feature type="transmembrane region" description="Helical" evidence="1">
    <location>
        <begin position="263"/>
        <end position="282"/>
    </location>
</feature>